<organism evidence="1 2">
    <name type="scientific">Fulvimarina endophytica</name>
    <dbReference type="NCBI Taxonomy" id="2293836"/>
    <lineage>
        <taxon>Bacteria</taxon>
        <taxon>Pseudomonadati</taxon>
        <taxon>Pseudomonadota</taxon>
        <taxon>Alphaproteobacteria</taxon>
        <taxon>Hyphomicrobiales</taxon>
        <taxon>Aurantimonadaceae</taxon>
        <taxon>Fulvimarina</taxon>
    </lineage>
</organism>
<sequence>MSRTFEIRSSGVTAVVSRVGAELRSLKGKDGRELLWQAGPEWPRHSPVLFPVVGRLAGDRLLHEGQSHTLQQHGFARDLSFDVVEEDERSVALRLVDSDETRRQFPFPFILDIHVEAIGTTLSVRTTVTNPGETMLACGIGAHPGFQWPLVEGIEKTRHRILFERQETGHALGVVGGLLGDPRPLPFDGSTLPLDEALFATDAIVMPDVRSRSVTYQALNEEGFSERSLTVSWEGYKDLGIWSKPGGAPFVCIEPWYSMASPVNWDGEFLDKPGILKLVPGDAESFAWSVTV</sequence>
<dbReference type="Proteomes" id="UP000264310">
    <property type="component" value="Unassembled WGS sequence"/>
</dbReference>
<comment type="caution">
    <text evidence="1">The sequence shown here is derived from an EMBL/GenBank/DDBJ whole genome shotgun (WGS) entry which is preliminary data.</text>
</comment>
<dbReference type="Gene3D" id="2.70.98.10">
    <property type="match status" value="1"/>
</dbReference>
<gene>
    <name evidence="1" type="ORF">DYI37_06320</name>
</gene>
<keyword evidence="2" id="KW-1185">Reference proteome</keyword>
<dbReference type="OrthoDB" id="9795355at2"/>
<dbReference type="GO" id="GO:0016853">
    <property type="term" value="F:isomerase activity"/>
    <property type="evidence" value="ECO:0007669"/>
    <property type="project" value="InterPro"/>
</dbReference>
<dbReference type="EMBL" id="QURL01000002">
    <property type="protein sequence ID" value="RFC65429.1"/>
    <property type="molecule type" value="Genomic_DNA"/>
</dbReference>
<dbReference type="InterPro" id="IPR011013">
    <property type="entry name" value="Gal_mutarotase_sf_dom"/>
</dbReference>
<dbReference type="InterPro" id="IPR037481">
    <property type="entry name" value="LacX"/>
</dbReference>
<dbReference type="InterPro" id="IPR014718">
    <property type="entry name" value="GH-type_carb-bd"/>
</dbReference>
<dbReference type="GO" id="GO:0030246">
    <property type="term" value="F:carbohydrate binding"/>
    <property type="evidence" value="ECO:0007669"/>
    <property type="project" value="InterPro"/>
</dbReference>
<dbReference type="RefSeq" id="WP_116682326.1">
    <property type="nucleotide sequence ID" value="NZ_QURL01000002.1"/>
</dbReference>
<dbReference type="Pfam" id="PF01263">
    <property type="entry name" value="Aldose_epim"/>
    <property type="match status" value="1"/>
</dbReference>
<name>A0A371X863_9HYPH</name>
<proteinExistence type="predicted"/>
<protein>
    <submittedName>
        <fullName evidence="1">Aldose 1-epimerase family protein</fullName>
    </submittedName>
</protein>
<dbReference type="GO" id="GO:0005975">
    <property type="term" value="P:carbohydrate metabolic process"/>
    <property type="evidence" value="ECO:0007669"/>
    <property type="project" value="InterPro"/>
</dbReference>
<evidence type="ECO:0000313" key="1">
    <source>
        <dbReference type="EMBL" id="RFC65429.1"/>
    </source>
</evidence>
<dbReference type="AlphaFoldDB" id="A0A371X863"/>
<reference evidence="1 2" key="1">
    <citation type="submission" date="2018-08" db="EMBL/GenBank/DDBJ databases">
        <title>Fulvimarina sp. 85, whole genome shotgun sequence.</title>
        <authorList>
            <person name="Tuo L."/>
        </authorList>
    </citation>
    <scope>NUCLEOTIDE SEQUENCE [LARGE SCALE GENOMIC DNA]</scope>
    <source>
        <strain evidence="1 2">85</strain>
    </source>
</reference>
<dbReference type="SUPFAM" id="SSF74650">
    <property type="entry name" value="Galactose mutarotase-like"/>
    <property type="match status" value="1"/>
</dbReference>
<dbReference type="CDD" id="cd09024">
    <property type="entry name" value="Aldose_epim_lacX"/>
    <property type="match status" value="1"/>
</dbReference>
<evidence type="ECO:0000313" key="2">
    <source>
        <dbReference type="Proteomes" id="UP000264310"/>
    </source>
</evidence>
<dbReference type="InterPro" id="IPR008183">
    <property type="entry name" value="Aldose_1/G6P_1-epimerase"/>
</dbReference>
<accession>A0A371X863</accession>